<sequence length="491" mass="50803">MTGPGPVESRTDQGTRRVDVELVEDVEAPEVAPVPPPPPLLTRVPRRVRWVVASAVVLAVAATTVTDRLADAAVDARLDGVAGLSVPLDRSLPVAWQLPGTAVLGAIGGTLVVRDSAPDRTLGVDAVTGTVRWERDGPCDVVPVGTRPPPALVQAVRLEDRPDDVLLCVDPAGPRDAAGSDDGRPTRTARVLDPATGDLLRSIDVDGGGSLATVGADLVRVDVAPDNHGEVTRWSLTTGRPRWSHRTPDVLPPSDSWGSYVDDEVVRLDIGPWSLTLDARTGRRVERVPPSPLGTGVTLGPVALPDGLQATSRLDREGGTRTTVAAAGGRVRATFAGLVLSPSVDDGSAPDLVVVTRSGRGDPPALVGVDPADGTTRWTADVPPTQVLVVAGLLVVRDDAGALALDARTGRPRWRSTGGGGATFAEGMVTDGRRLLTVDAGPDGPVLVAREVASGTVAWTRPAPEGTDGLTQLPDGTVVLVGSDELVALRP</sequence>
<protein>
    <recommendedName>
        <fullName evidence="1">Pyrrolo-quinoline quinone repeat domain-containing protein</fullName>
    </recommendedName>
</protein>
<reference evidence="2 3" key="1">
    <citation type="submission" date="2019-07" db="EMBL/GenBank/DDBJ databases">
        <title>Whole genome shotgun sequence of Cellulomonas aerilata NBRC 106308.</title>
        <authorList>
            <person name="Hosoyama A."/>
            <person name="Uohara A."/>
            <person name="Ohji S."/>
            <person name="Ichikawa N."/>
        </authorList>
    </citation>
    <scope>NUCLEOTIDE SEQUENCE [LARGE SCALE GENOMIC DNA]</scope>
    <source>
        <strain evidence="2 3">NBRC 106308</strain>
    </source>
</reference>
<dbReference type="Pfam" id="PF13360">
    <property type="entry name" value="PQQ_2"/>
    <property type="match status" value="1"/>
</dbReference>
<feature type="domain" description="Pyrrolo-quinoline quinone repeat" evidence="1">
    <location>
        <begin position="403"/>
        <end position="487"/>
    </location>
</feature>
<dbReference type="RefSeq" id="WP_146900390.1">
    <property type="nucleotide sequence ID" value="NZ_BAAARM010000001.1"/>
</dbReference>
<keyword evidence="3" id="KW-1185">Reference proteome</keyword>
<name>A0A512D9H0_9CELL</name>
<dbReference type="InterPro" id="IPR002372">
    <property type="entry name" value="PQQ_rpt_dom"/>
</dbReference>
<dbReference type="Proteomes" id="UP000321181">
    <property type="component" value="Unassembled WGS sequence"/>
</dbReference>
<dbReference type="OrthoDB" id="4827893at2"/>
<organism evidence="2 3">
    <name type="scientific">Cellulomonas aerilata</name>
    <dbReference type="NCBI Taxonomy" id="515326"/>
    <lineage>
        <taxon>Bacteria</taxon>
        <taxon>Bacillati</taxon>
        <taxon>Actinomycetota</taxon>
        <taxon>Actinomycetes</taxon>
        <taxon>Micrococcales</taxon>
        <taxon>Cellulomonadaceae</taxon>
        <taxon>Cellulomonas</taxon>
    </lineage>
</organism>
<accession>A0A512D9H0</accession>
<dbReference type="SUPFAM" id="SSF50998">
    <property type="entry name" value="Quinoprotein alcohol dehydrogenase-like"/>
    <property type="match status" value="1"/>
</dbReference>
<dbReference type="AlphaFoldDB" id="A0A512D9H0"/>
<dbReference type="InterPro" id="IPR015943">
    <property type="entry name" value="WD40/YVTN_repeat-like_dom_sf"/>
</dbReference>
<evidence type="ECO:0000259" key="1">
    <source>
        <dbReference type="Pfam" id="PF13360"/>
    </source>
</evidence>
<proteinExistence type="predicted"/>
<comment type="caution">
    <text evidence="2">The sequence shown here is derived from an EMBL/GenBank/DDBJ whole genome shotgun (WGS) entry which is preliminary data.</text>
</comment>
<dbReference type="Gene3D" id="2.130.10.10">
    <property type="entry name" value="YVTN repeat-like/Quinoprotein amine dehydrogenase"/>
    <property type="match status" value="1"/>
</dbReference>
<evidence type="ECO:0000313" key="3">
    <source>
        <dbReference type="Proteomes" id="UP000321181"/>
    </source>
</evidence>
<dbReference type="Gene3D" id="2.40.10.480">
    <property type="match status" value="1"/>
</dbReference>
<dbReference type="EMBL" id="BJYY01000002">
    <property type="protein sequence ID" value="GEO33109.1"/>
    <property type="molecule type" value="Genomic_DNA"/>
</dbReference>
<dbReference type="InterPro" id="IPR011047">
    <property type="entry name" value="Quinoprotein_ADH-like_sf"/>
</dbReference>
<evidence type="ECO:0000313" key="2">
    <source>
        <dbReference type="EMBL" id="GEO33109.1"/>
    </source>
</evidence>
<gene>
    <name evidence="2" type="ORF">CAE01nite_08340</name>
</gene>